<feature type="compositionally biased region" description="Pro residues" evidence="1">
    <location>
        <begin position="134"/>
        <end position="143"/>
    </location>
</feature>
<evidence type="ECO:0000313" key="3">
    <source>
        <dbReference type="Proteomes" id="UP000799770"/>
    </source>
</evidence>
<dbReference type="AlphaFoldDB" id="A0A6A5ZB72"/>
<evidence type="ECO:0000256" key="1">
    <source>
        <dbReference type="SAM" id="MobiDB-lite"/>
    </source>
</evidence>
<reference evidence="2" key="1">
    <citation type="journal article" date="2020" name="Stud. Mycol.">
        <title>101 Dothideomycetes genomes: a test case for predicting lifestyles and emergence of pathogens.</title>
        <authorList>
            <person name="Haridas S."/>
            <person name="Albert R."/>
            <person name="Binder M."/>
            <person name="Bloem J."/>
            <person name="Labutti K."/>
            <person name="Salamov A."/>
            <person name="Andreopoulos B."/>
            <person name="Baker S."/>
            <person name="Barry K."/>
            <person name="Bills G."/>
            <person name="Bluhm B."/>
            <person name="Cannon C."/>
            <person name="Castanera R."/>
            <person name="Culley D."/>
            <person name="Daum C."/>
            <person name="Ezra D."/>
            <person name="Gonzalez J."/>
            <person name="Henrissat B."/>
            <person name="Kuo A."/>
            <person name="Liang C."/>
            <person name="Lipzen A."/>
            <person name="Lutzoni F."/>
            <person name="Magnuson J."/>
            <person name="Mondo S."/>
            <person name="Nolan M."/>
            <person name="Ohm R."/>
            <person name="Pangilinan J."/>
            <person name="Park H.-J."/>
            <person name="Ramirez L."/>
            <person name="Alfaro M."/>
            <person name="Sun H."/>
            <person name="Tritt A."/>
            <person name="Yoshinaga Y."/>
            <person name="Zwiers L.-H."/>
            <person name="Turgeon B."/>
            <person name="Goodwin S."/>
            <person name="Spatafora J."/>
            <person name="Crous P."/>
            <person name="Grigoriev I."/>
        </authorList>
    </citation>
    <scope>NUCLEOTIDE SEQUENCE</scope>
    <source>
        <strain evidence="2">CBS 627.86</strain>
    </source>
</reference>
<feature type="region of interest" description="Disordered" evidence="1">
    <location>
        <begin position="1"/>
        <end position="297"/>
    </location>
</feature>
<feature type="compositionally biased region" description="Polar residues" evidence="1">
    <location>
        <begin position="23"/>
        <end position="35"/>
    </location>
</feature>
<proteinExistence type="predicted"/>
<gene>
    <name evidence="2" type="ORF">BDV96DRAFT_686255</name>
</gene>
<dbReference type="EMBL" id="ML977320">
    <property type="protein sequence ID" value="KAF2116722.1"/>
    <property type="molecule type" value="Genomic_DNA"/>
</dbReference>
<feature type="compositionally biased region" description="Low complexity" evidence="1">
    <location>
        <begin position="151"/>
        <end position="160"/>
    </location>
</feature>
<name>A0A6A5ZB72_9PLEO</name>
<keyword evidence="3" id="KW-1185">Reference proteome</keyword>
<accession>A0A6A5ZB72</accession>
<feature type="compositionally biased region" description="Basic and acidic residues" evidence="1">
    <location>
        <begin position="116"/>
        <end position="128"/>
    </location>
</feature>
<evidence type="ECO:0000313" key="2">
    <source>
        <dbReference type="EMBL" id="KAF2116722.1"/>
    </source>
</evidence>
<dbReference type="Proteomes" id="UP000799770">
    <property type="component" value="Unassembled WGS sequence"/>
</dbReference>
<organism evidence="2 3">
    <name type="scientific">Lophiotrema nucula</name>
    <dbReference type="NCBI Taxonomy" id="690887"/>
    <lineage>
        <taxon>Eukaryota</taxon>
        <taxon>Fungi</taxon>
        <taxon>Dikarya</taxon>
        <taxon>Ascomycota</taxon>
        <taxon>Pezizomycotina</taxon>
        <taxon>Dothideomycetes</taxon>
        <taxon>Pleosporomycetidae</taxon>
        <taxon>Pleosporales</taxon>
        <taxon>Lophiotremataceae</taxon>
        <taxon>Lophiotrema</taxon>
    </lineage>
</organism>
<protein>
    <submittedName>
        <fullName evidence="2">Uncharacterized protein</fullName>
    </submittedName>
</protein>
<feature type="compositionally biased region" description="Basic and acidic residues" evidence="1">
    <location>
        <begin position="71"/>
        <end position="83"/>
    </location>
</feature>
<feature type="compositionally biased region" description="Basic and acidic residues" evidence="1">
    <location>
        <begin position="161"/>
        <end position="178"/>
    </location>
</feature>
<sequence length="358" mass="38813">MSTSNTQNAGDGVPQTPPDDTSVRNSGEQSSSSNKDYLDIYRTTSSEASANRGPVASSLEQFPVPDINVSSDKDDSPNPKPVRETPGQEAEHPHRLSAITECSESSQPPLGGYLGDDLRQHWDGEREIQTTPPRFYPLPPDSPAPAEAGPSSQASQARVRSAIERDGCQSRAGHRDLSPHSTASRGLRLGQAIHTVPQSAPHDAQQRPYVDQQYQTEPFPEFEPQHFEDVFWQSPRSPYDDDVYSPQADDVHAYGGPSPSIPPKSTLRKKANPGKFVSGGERKDSTMPSGEGQMQDDEITFVNSTTKGPEVSVTSEDPASRGTTSIVGEIQQKKHADVFLEGDAPAKKLVKQKTTKTG</sequence>